<evidence type="ECO:0000259" key="5">
    <source>
        <dbReference type="PROSITE" id="PS50110"/>
    </source>
</evidence>
<evidence type="ECO:0000256" key="4">
    <source>
        <dbReference type="PROSITE-ProRule" id="PRU00169"/>
    </source>
</evidence>
<keyword evidence="3" id="KW-0804">Transcription</keyword>
<protein>
    <submittedName>
        <fullName evidence="6">Response regulator</fullName>
    </submittedName>
</protein>
<accession>A0A7S5DS05</accession>
<dbReference type="InterPro" id="IPR039420">
    <property type="entry name" value="WalR-like"/>
</dbReference>
<name>A0A7S5DS05_RHIRH</name>
<dbReference type="GO" id="GO:0032993">
    <property type="term" value="C:protein-DNA complex"/>
    <property type="evidence" value="ECO:0007669"/>
    <property type="project" value="TreeGrafter"/>
</dbReference>
<dbReference type="RefSeq" id="WP_200991907.1">
    <property type="nucleotide sequence ID" value="NZ_MK318989.1"/>
</dbReference>
<dbReference type="GO" id="GO:0006355">
    <property type="term" value="P:regulation of DNA-templated transcription"/>
    <property type="evidence" value="ECO:0007669"/>
    <property type="project" value="TreeGrafter"/>
</dbReference>
<dbReference type="EMBL" id="MK318989">
    <property type="protein sequence ID" value="QCL10601.1"/>
    <property type="molecule type" value="Genomic_DNA"/>
</dbReference>
<evidence type="ECO:0000313" key="6">
    <source>
        <dbReference type="EMBL" id="QCL10601.1"/>
    </source>
</evidence>
<dbReference type="PROSITE" id="PS50110">
    <property type="entry name" value="RESPONSE_REGULATORY"/>
    <property type="match status" value="1"/>
</dbReference>
<evidence type="ECO:0000256" key="3">
    <source>
        <dbReference type="ARBA" id="ARBA00023163"/>
    </source>
</evidence>
<keyword evidence="2" id="KW-0238">DNA-binding</keyword>
<dbReference type="InterPro" id="IPR011006">
    <property type="entry name" value="CheY-like_superfamily"/>
</dbReference>
<dbReference type="PANTHER" id="PTHR48111">
    <property type="entry name" value="REGULATOR OF RPOS"/>
    <property type="match status" value="1"/>
</dbReference>
<dbReference type="InterPro" id="IPR001789">
    <property type="entry name" value="Sig_transdc_resp-reg_receiver"/>
</dbReference>
<dbReference type="Pfam" id="PF00072">
    <property type="entry name" value="Response_reg"/>
    <property type="match status" value="1"/>
</dbReference>
<dbReference type="GO" id="GO:0000976">
    <property type="term" value="F:transcription cis-regulatory region binding"/>
    <property type="evidence" value="ECO:0007669"/>
    <property type="project" value="TreeGrafter"/>
</dbReference>
<feature type="domain" description="Response regulatory" evidence="5">
    <location>
        <begin position="1"/>
        <end position="108"/>
    </location>
</feature>
<dbReference type="Gene3D" id="3.40.50.2300">
    <property type="match status" value="1"/>
</dbReference>
<proteinExistence type="predicted"/>
<keyword evidence="1" id="KW-0805">Transcription regulation</keyword>
<feature type="modified residue" description="4-aspartylphosphate" evidence="4">
    <location>
        <position position="46"/>
    </location>
</feature>
<organism evidence="6">
    <name type="scientific">Rhizobium rhizogenes</name>
    <name type="common">Agrobacterium rhizogenes</name>
    <dbReference type="NCBI Taxonomy" id="359"/>
    <lineage>
        <taxon>Bacteria</taxon>
        <taxon>Pseudomonadati</taxon>
        <taxon>Pseudomonadota</taxon>
        <taxon>Alphaproteobacteria</taxon>
        <taxon>Hyphomicrobiales</taxon>
        <taxon>Rhizobiaceae</taxon>
        <taxon>Rhizobium/Agrobacterium group</taxon>
        <taxon>Rhizobium</taxon>
    </lineage>
</organism>
<sequence length="130" mass="14228">MEDNILLGGALQEHLSSTGCDVTWVTGYRLGADILCRVSFDVICLDRRLPDGDGLDLLRRGLAQCPTIIMSAFDQLSDRLEATRLGAADYLIKPFRLETLTHRISLLHGFDEANRPKDGSPAPCRGSTIG</sequence>
<reference evidence="6" key="1">
    <citation type="submission" date="2018-12" db="EMBL/GenBank/DDBJ databases">
        <title>Three Rhizobium rhizogenes strains isolated from the same crown gall tumor carry diverse plasmids.</title>
        <authorList>
            <person name="Pulawska J."/>
            <person name="Kuzmanovic N."/>
        </authorList>
    </citation>
    <scope>NUCLEOTIDE SEQUENCE</scope>
    <source>
        <strain evidence="6">C6.5</strain>
        <plasmid evidence="6">pC6.5d</plasmid>
    </source>
</reference>
<dbReference type="SUPFAM" id="SSF52172">
    <property type="entry name" value="CheY-like"/>
    <property type="match status" value="1"/>
</dbReference>
<gene>
    <name evidence="6" type="ORF">pC6.5d_708</name>
</gene>
<keyword evidence="4" id="KW-0597">Phosphoprotein</keyword>
<dbReference type="GO" id="GO:0005829">
    <property type="term" value="C:cytosol"/>
    <property type="evidence" value="ECO:0007669"/>
    <property type="project" value="TreeGrafter"/>
</dbReference>
<keyword evidence="6" id="KW-0614">Plasmid</keyword>
<dbReference type="PANTHER" id="PTHR48111:SF67">
    <property type="entry name" value="TRANSCRIPTIONAL REGULATORY PROTEIN TCTD"/>
    <property type="match status" value="1"/>
</dbReference>
<dbReference type="AlphaFoldDB" id="A0A7S5DS05"/>
<evidence type="ECO:0000256" key="2">
    <source>
        <dbReference type="ARBA" id="ARBA00023125"/>
    </source>
</evidence>
<evidence type="ECO:0000256" key="1">
    <source>
        <dbReference type="ARBA" id="ARBA00023015"/>
    </source>
</evidence>
<dbReference type="SMART" id="SM00448">
    <property type="entry name" value="REC"/>
    <property type="match status" value="1"/>
</dbReference>
<geneLocation type="plasmid" evidence="6">
    <name>pC6.5d</name>
</geneLocation>
<dbReference type="GO" id="GO:0000156">
    <property type="term" value="F:phosphorelay response regulator activity"/>
    <property type="evidence" value="ECO:0007669"/>
    <property type="project" value="TreeGrafter"/>
</dbReference>